<comment type="caution">
    <text evidence="1">The sequence shown here is derived from an EMBL/GenBank/DDBJ whole genome shotgun (WGS) entry which is preliminary data.</text>
</comment>
<evidence type="ECO:0000313" key="1">
    <source>
        <dbReference type="EMBL" id="MPL66745.1"/>
    </source>
</evidence>
<sequence length="209" mass="25032">MKTMKILFLIIICSTFTNLYSQNKDKEYNYLYRIEMGDIEPSFFPEYSKKLSKDSIIAVELKIIYKDDIDTNKDFKFDDPRYYLRGYQDKQMIEGFEKEGKYYINISRNKNVIFKYLNTRKGKLEKELPLSTIDYVPKGYQLNKIIIEEGKRNLDIPIIESKRPLSENEISEIIKLLRTNHFKLEELEIFKDKTAILLYEIYKYGCITI</sequence>
<gene>
    <name evidence="1" type="ORF">SDC9_12433</name>
</gene>
<dbReference type="AlphaFoldDB" id="A0A644TIA7"/>
<name>A0A644TIA7_9ZZZZ</name>
<protein>
    <submittedName>
        <fullName evidence="1">Uncharacterized protein</fullName>
    </submittedName>
</protein>
<reference evidence="1" key="1">
    <citation type="submission" date="2019-08" db="EMBL/GenBank/DDBJ databases">
        <authorList>
            <person name="Kucharzyk K."/>
            <person name="Murdoch R.W."/>
            <person name="Higgins S."/>
            <person name="Loffler F."/>
        </authorList>
    </citation>
    <scope>NUCLEOTIDE SEQUENCE</scope>
</reference>
<accession>A0A644TIA7</accession>
<dbReference type="EMBL" id="VSSQ01000033">
    <property type="protein sequence ID" value="MPL66745.1"/>
    <property type="molecule type" value="Genomic_DNA"/>
</dbReference>
<organism evidence="1">
    <name type="scientific">bioreactor metagenome</name>
    <dbReference type="NCBI Taxonomy" id="1076179"/>
    <lineage>
        <taxon>unclassified sequences</taxon>
        <taxon>metagenomes</taxon>
        <taxon>ecological metagenomes</taxon>
    </lineage>
</organism>
<proteinExistence type="predicted"/>